<keyword evidence="2" id="KW-1133">Transmembrane helix</keyword>
<keyword evidence="2" id="KW-0472">Membrane</keyword>
<evidence type="ECO:0000313" key="4">
    <source>
        <dbReference type="Proteomes" id="UP000483362"/>
    </source>
</evidence>
<feature type="transmembrane region" description="Helical" evidence="2">
    <location>
        <begin position="47"/>
        <end position="68"/>
    </location>
</feature>
<evidence type="ECO:0000256" key="2">
    <source>
        <dbReference type="SAM" id="Phobius"/>
    </source>
</evidence>
<sequence>MNLMKPVTNILLIVALICYIFLPFQAVEPSGALSGWQFTASLITRNFSIGKTLFALIPFIACFIAIMFNCMKHRYWGVAAGLFILAGIGFYIIAATPHQMPLPDDPDIIADVPQEGAPVKGVAAGYYVSYAIMWLALISCIISLMPFKFNTVLERHIDESWERGINRSRVELNKMGKEINQELSHLESRSRKAKGAQSKPETQPEQSALHKGYAPDPSSLPATPRKQENPLDYMPPGSVPEQQQAQAAATPPPFKGSDSDDPDAAYMPKGDYQP</sequence>
<dbReference type="AlphaFoldDB" id="A0A6L5XAJ2"/>
<feature type="region of interest" description="Disordered" evidence="1">
    <location>
        <begin position="183"/>
        <end position="274"/>
    </location>
</feature>
<name>A0A6L5XAJ2_9BACT</name>
<proteinExistence type="predicted"/>
<reference evidence="3 4" key="1">
    <citation type="submission" date="2019-08" db="EMBL/GenBank/DDBJ databases">
        <title>In-depth cultivation of the pig gut microbiome towards novel bacterial diversity and tailored functional studies.</title>
        <authorList>
            <person name="Wylensek D."/>
            <person name="Hitch T.C.A."/>
            <person name="Clavel T."/>
        </authorList>
    </citation>
    <scope>NUCLEOTIDE SEQUENCE [LARGE SCALE GENOMIC DNA]</scope>
    <source>
        <strain evidence="3 4">Oil-RF-744-WCA-WT-10</strain>
    </source>
</reference>
<feature type="transmembrane region" description="Helical" evidence="2">
    <location>
        <begin position="127"/>
        <end position="147"/>
    </location>
</feature>
<evidence type="ECO:0000256" key="1">
    <source>
        <dbReference type="SAM" id="MobiDB-lite"/>
    </source>
</evidence>
<dbReference type="EMBL" id="VULT01000001">
    <property type="protein sequence ID" value="MSS16253.1"/>
    <property type="molecule type" value="Genomic_DNA"/>
</dbReference>
<accession>A0A6L5XAJ2</accession>
<protein>
    <submittedName>
        <fullName evidence="3">Uncharacterized protein</fullName>
    </submittedName>
</protein>
<keyword evidence="4" id="KW-1185">Reference proteome</keyword>
<gene>
    <name evidence="3" type="ORF">FYJ29_00465</name>
</gene>
<keyword evidence="2" id="KW-0812">Transmembrane</keyword>
<feature type="transmembrane region" description="Helical" evidence="2">
    <location>
        <begin position="7"/>
        <end position="27"/>
    </location>
</feature>
<dbReference type="RefSeq" id="WP_154327960.1">
    <property type="nucleotide sequence ID" value="NZ_CP045696.1"/>
</dbReference>
<evidence type="ECO:0000313" key="3">
    <source>
        <dbReference type="EMBL" id="MSS16253.1"/>
    </source>
</evidence>
<dbReference type="Proteomes" id="UP000483362">
    <property type="component" value="Unassembled WGS sequence"/>
</dbReference>
<organism evidence="3 4">
    <name type="scientific">Sodaliphilus pleomorphus</name>
    <dbReference type="NCBI Taxonomy" id="2606626"/>
    <lineage>
        <taxon>Bacteria</taxon>
        <taxon>Pseudomonadati</taxon>
        <taxon>Bacteroidota</taxon>
        <taxon>Bacteroidia</taxon>
        <taxon>Bacteroidales</taxon>
        <taxon>Muribaculaceae</taxon>
        <taxon>Sodaliphilus</taxon>
    </lineage>
</organism>
<comment type="caution">
    <text evidence="3">The sequence shown here is derived from an EMBL/GenBank/DDBJ whole genome shotgun (WGS) entry which is preliminary data.</text>
</comment>
<feature type="transmembrane region" description="Helical" evidence="2">
    <location>
        <begin position="75"/>
        <end position="94"/>
    </location>
</feature>